<dbReference type="InterPro" id="IPR040976">
    <property type="entry name" value="Pkinase_fungal"/>
</dbReference>
<feature type="region of interest" description="Disordered" evidence="5">
    <location>
        <begin position="61"/>
        <end position="83"/>
    </location>
</feature>
<sequence length="1024" mass="114738">MGTTTSASKEKAGKDLGRTDAAVEAKDSYPSETSDRQDEALHVATPATDGAEITVAIAIDSRDTTDSIQPANAADPKDDADDPENGIFVIEAIVGHQRDPDDPTLFQMRVCWMHGKPTWEPESSIQEDAEEALFAYWDTVEGGREGAMVDKNLWHVRKVEKHKQEATGTVKLHVAWVGSHERTWEPEDQVLQNARELVDDYWATRGGRQKHVKSIAIPVKRKHRHLGGSVDVEQVAGAEELAGADGEPPNKRGPSHRINDQAGSTMTWRELPVLLVRYNDEPVIGTTFSQVYLQNLVFILLSTLQILPAARLLPTRIGNGTLRGDLSRLNTSITLNNFDLNRAKPLLKAALADKLDDELSWRQVSNLAIEDTPPPRSIASSLQQTPWLHNTSSFANSSEHRRYVDDVLKEELGTMYVGLPGFRDAYFGSLAGLEAASKEFFDQCLYGNDPFFQDGWKGWPQDANEKSVLEWLANFVKKLAPFAKTQTPNTTHQRDLLAQPNTTMQGSRADRKLDVGFIDKMKPGQEPGYHWKQILVPGELKSNPTADTASKAWLDLGRYAREVLAAQDTRRFVLGFTLCGPLMRVWAFDRLGAIASERFNINEDGQQFVSTILGFLWMDEEALGFDPTVMTLNGERFIEIERNGSTERIVIDRLILRARCVAGRAATCWKAHPEGHLETPLVIKDSWQYLERGEEGELLCEVMDKDVVNVARYYHHETVQVHKTNDDIWNNVRRGLDVTAATNYRPGRQMPPSNIAKDAPRKGRSSTSRKRLSSQTDSALPPSKRSCSLSPTKAASIPPNRVHRRIILRDYGKPIYKASSRSALLAALVGCIEGHESLYKAGILHRDISINNLMINEDSGNPSWPAFLIDLDLAIREQREGASGAKGKTGTRAFMAIGALLGEQHSFMHDLESFLWVLFWICVHYDGDGKDVGPTEFDRWNYENDNTLAELKMGIVGDDEYFQQRATENFTLYYQPLVPWVNKLRSKVFAKGWKRDSSDPGLYSLMKDILLEAQQDIEVRAVGK</sequence>
<evidence type="ECO:0000313" key="8">
    <source>
        <dbReference type="Proteomes" id="UP001243330"/>
    </source>
</evidence>
<dbReference type="SMART" id="SM00298">
    <property type="entry name" value="CHROMO"/>
    <property type="match status" value="2"/>
</dbReference>
<comment type="catalytic activity">
    <reaction evidence="4">
        <text>L-seryl-[protein] + ATP = O-phospho-L-seryl-[protein] + ADP + H(+)</text>
        <dbReference type="Rhea" id="RHEA:17989"/>
        <dbReference type="Rhea" id="RHEA-COMP:9863"/>
        <dbReference type="Rhea" id="RHEA-COMP:11604"/>
        <dbReference type="ChEBI" id="CHEBI:15378"/>
        <dbReference type="ChEBI" id="CHEBI:29999"/>
        <dbReference type="ChEBI" id="CHEBI:30616"/>
        <dbReference type="ChEBI" id="CHEBI:83421"/>
        <dbReference type="ChEBI" id="CHEBI:456216"/>
        <dbReference type="EC" id="2.7.11.1"/>
    </reaction>
</comment>
<evidence type="ECO:0000256" key="3">
    <source>
        <dbReference type="ARBA" id="ARBA00047899"/>
    </source>
</evidence>
<keyword evidence="8" id="KW-1185">Reference proteome</keyword>
<dbReference type="SUPFAM" id="SSF56112">
    <property type="entry name" value="Protein kinase-like (PK-like)"/>
    <property type="match status" value="1"/>
</dbReference>
<feature type="compositionally biased region" description="Basic and acidic residues" evidence="5">
    <location>
        <begin position="8"/>
        <end position="41"/>
    </location>
</feature>
<dbReference type="InterPro" id="IPR011009">
    <property type="entry name" value="Kinase-like_dom_sf"/>
</dbReference>
<feature type="region of interest" description="Disordered" evidence="5">
    <location>
        <begin position="1"/>
        <end position="49"/>
    </location>
</feature>
<proteinExistence type="predicted"/>
<evidence type="ECO:0000256" key="1">
    <source>
        <dbReference type="ARBA" id="ARBA00011353"/>
    </source>
</evidence>
<feature type="region of interest" description="Disordered" evidence="5">
    <location>
        <begin position="241"/>
        <end position="262"/>
    </location>
</feature>
<name>A0AAD9A0J0_9PEZI</name>
<dbReference type="Pfam" id="PF17667">
    <property type="entry name" value="Pkinase_fungal"/>
    <property type="match status" value="1"/>
</dbReference>
<dbReference type="GO" id="GO:0006338">
    <property type="term" value="P:chromatin remodeling"/>
    <property type="evidence" value="ECO:0007669"/>
    <property type="project" value="UniProtKB-ARBA"/>
</dbReference>
<reference evidence="7" key="1">
    <citation type="submission" date="2023-01" db="EMBL/GenBank/DDBJ databases">
        <title>Colletotrichum chrysophilum M932 genome sequence.</title>
        <authorList>
            <person name="Baroncelli R."/>
        </authorList>
    </citation>
    <scope>NUCLEOTIDE SEQUENCE</scope>
    <source>
        <strain evidence="7">M932</strain>
    </source>
</reference>
<dbReference type="PROSITE" id="PS00109">
    <property type="entry name" value="PROTEIN_KINASE_TYR"/>
    <property type="match status" value="1"/>
</dbReference>
<dbReference type="Gene3D" id="1.10.510.10">
    <property type="entry name" value="Transferase(Phosphotransferase) domain 1"/>
    <property type="match status" value="1"/>
</dbReference>
<dbReference type="EC" id="2.7.11.1" evidence="2"/>
<dbReference type="PANTHER" id="PTHR38248">
    <property type="entry name" value="FUNK1 6"/>
    <property type="match status" value="1"/>
</dbReference>
<dbReference type="InterPro" id="IPR008266">
    <property type="entry name" value="Tyr_kinase_AS"/>
</dbReference>
<dbReference type="CDD" id="cd00024">
    <property type="entry name" value="CD_CSD"/>
    <property type="match status" value="2"/>
</dbReference>
<comment type="catalytic activity">
    <reaction evidence="3">
        <text>L-threonyl-[protein] + ATP = O-phospho-L-threonyl-[protein] + ADP + H(+)</text>
        <dbReference type="Rhea" id="RHEA:46608"/>
        <dbReference type="Rhea" id="RHEA-COMP:11060"/>
        <dbReference type="Rhea" id="RHEA-COMP:11605"/>
        <dbReference type="ChEBI" id="CHEBI:15378"/>
        <dbReference type="ChEBI" id="CHEBI:30013"/>
        <dbReference type="ChEBI" id="CHEBI:30616"/>
        <dbReference type="ChEBI" id="CHEBI:61977"/>
        <dbReference type="ChEBI" id="CHEBI:456216"/>
        <dbReference type="EC" id="2.7.11.1"/>
    </reaction>
</comment>
<dbReference type="Proteomes" id="UP001243330">
    <property type="component" value="Unassembled WGS sequence"/>
</dbReference>
<evidence type="ECO:0000313" key="7">
    <source>
        <dbReference type="EMBL" id="KAK1839168.1"/>
    </source>
</evidence>
<accession>A0AAD9A0J0</accession>
<dbReference type="SUPFAM" id="SSF54160">
    <property type="entry name" value="Chromo domain-like"/>
    <property type="match status" value="1"/>
</dbReference>
<evidence type="ECO:0000259" key="6">
    <source>
        <dbReference type="PROSITE" id="PS50013"/>
    </source>
</evidence>
<evidence type="ECO:0000256" key="2">
    <source>
        <dbReference type="ARBA" id="ARBA00012513"/>
    </source>
</evidence>
<comment type="subunit">
    <text evidence="1">Component of the NuA4 histone acetyltransferase complex.</text>
</comment>
<dbReference type="Gene3D" id="2.40.50.40">
    <property type="match status" value="2"/>
</dbReference>
<feature type="compositionally biased region" description="Basic residues" evidence="5">
    <location>
        <begin position="762"/>
        <end position="772"/>
    </location>
</feature>
<dbReference type="GO" id="GO:0004674">
    <property type="term" value="F:protein serine/threonine kinase activity"/>
    <property type="evidence" value="ECO:0007669"/>
    <property type="project" value="UniProtKB-EC"/>
</dbReference>
<dbReference type="InterPro" id="IPR016197">
    <property type="entry name" value="Chromo-like_dom_sf"/>
</dbReference>
<feature type="domain" description="Chromo" evidence="6">
    <location>
        <begin position="154"/>
        <end position="213"/>
    </location>
</feature>
<dbReference type="InterPro" id="IPR000953">
    <property type="entry name" value="Chromo/chromo_shadow_dom"/>
</dbReference>
<dbReference type="PANTHER" id="PTHR38248:SF2">
    <property type="entry name" value="FUNK1 11"/>
    <property type="match status" value="1"/>
</dbReference>
<dbReference type="AlphaFoldDB" id="A0AAD9A0J0"/>
<organism evidence="7 8">
    <name type="scientific">Colletotrichum chrysophilum</name>
    <dbReference type="NCBI Taxonomy" id="1836956"/>
    <lineage>
        <taxon>Eukaryota</taxon>
        <taxon>Fungi</taxon>
        <taxon>Dikarya</taxon>
        <taxon>Ascomycota</taxon>
        <taxon>Pezizomycotina</taxon>
        <taxon>Sordariomycetes</taxon>
        <taxon>Hypocreomycetidae</taxon>
        <taxon>Glomerellales</taxon>
        <taxon>Glomerellaceae</taxon>
        <taxon>Colletotrichum</taxon>
        <taxon>Colletotrichum gloeosporioides species complex</taxon>
    </lineage>
</organism>
<evidence type="ECO:0000256" key="4">
    <source>
        <dbReference type="ARBA" id="ARBA00048679"/>
    </source>
</evidence>
<evidence type="ECO:0000256" key="5">
    <source>
        <dbReference type="SAM" id="MobiDB-lite"/>
    </source>
</evidence>
<dbReference type="PROSITE" id="PS50013">
    <property type="entry name" value="CHROMO_2"/>
    <property type="match status" value="1"/>
</dbReference>
<dbReference type="EMBL" id="JAQOWY010000710">
    <property type="protein sequence ID" value="KAK1839168.1"/>
    <property type="molecule type" value="Genomic_DNA"/>
</dbReference>
<comment type="caution">
    <text evidence="7">The sequence shown here is derived from an EMBL/GenBank/DDBJ whole genome shotgun (WGS) entry which is preliminary data.</text>
</comment>
<protein>
    <recommendedName>
        <fullName evidence="2">non-specific serine/threonine protein kinase</fullName>
        <ecNumber evidence="2">2.7.11.1</ecNumber>
    </recommendedName>
</protein>
<feature type="region of interest" description="Disordered" evidence="5">
    <location>
        <begin position="740"/>
        <end position="796"/>
    </location>
</feature>
<gene>
    <name evidence="7" type="ORF">CCHR01_18208</name>
</gene>